<sequence length="72" mass="7935">MATILMFHHVYGLTDGVVAVADWLREGGHVVHTPDLFDGHVFTSMDEGFAYARRDDVDTDARADAAASELRD</sequence>
<keyword evidence="1" id="KW-0378">Hydrolase</keyword>
<dbReference type="Proteomes" id="UP001205337">
    <property type="component" value="Unassembled WGS sequence"/>
</dbReference>
<accession>A0ABT1ZGN4</accession>
<protein>
    <submittedName>
        <fullName evidence="1">Dienelactone hydrolase family protein</fullName>
    </submittedName>
</protein>
<dbReference type="RefSeq" id="WP_258798956.1">
    <property type="nucleotide sequence ID" value="NZ_JANTHX010000007.1"/>
</dbReference>
<dbReference type="Gene3D" id="3.40.50.1820">
    <property type="entry name" value="alpha/beta hydrolase"/>
    <property type="match status" value="1"/>
</dbReference>
<proteinExistence type="predicted"/>
<dbReference type="GO" id="GO:0016787">
    <property type="term" value="F:hydrolase activity"/>
    <property type="evidence" value="ECO:0007669"/>
    <property type="project" value="UniProtKB-KW"/>
</dbReference>
<name>A0ABT1ZGN4_9MICO</name>
<gene>
    <name evidence="1" type="ORF">NUH29_09965</name>
</gene>
<evidence type="ECO:0000313" key="1">
    <source>
        <dbReference type="EMBL" id="MCS0499874.1"/>
    </source>
</evidence>
<evidence type="ECO:0000313" key="2">
    <source>
        <dbReference type="Proteomes" id="UP001205337"/>
    </source>
</evidence>
<comment type="caution">
    <text evidence="1">The sequence shown here is derived from an EMBL/GenBank/DDBJ whole genome shotgun (WGS) entry which is preliminary data.</text>
</comment>
<dbReference type="EMBL" id="JANTHX010000007">
    <property type="protein sequence ID" value="MCS0499874.1"/>
    <property type="molecule type" value="Genomic_DNA"/>
</dbReference>
<reference evidence="1 2" key="1">
    <citation type="submission" date="2022-08" db="EMBL/GenBank/DDBJ databases">
        <authorList>
            <person name="Li F."/>
        </authorList>
    </citation>
    <scope>NUCLEOTIDE SEQUENCE [LARGE SCALE GENOMIC DNA]</scope>
    <source>
        <strain evidence="1 2">10F1B-8-1</strain>
    </source>
</reference>
<keyword evidence="2" id="KW-1185">Reference proteome</keyword>
<dbReference type="SUPFAM" id="SSF53474">
    <property type="entry name" value="alpha/beta-Hydrolases"/>
    <property type="match status" value="1"/>
</dbReference>
<dbReference type="InterPro" id="IPR029058">
    <property type="entry name" value="AB_hydrolase_fold"/>
</dbReference>
<organism evidence="1 2">
    <name type="scientific">Protaetiibacter mangrovi</name>
    <dbReference type="NCBI Taxonomy" id="2970926"/>
    <lineage>
        <taxon>Bacteria</taxon>
        <taxon>Bacillati</taxon>
        <taxon>Actinomycetota</taxon>
        <taxon>Actinomycetes</taxon>
        <taxon>Micrococcales</taxon>
        <taxon>Microbacteriaceae</taxon>
        <taxon>Protaetiibacter</taxon>
    </lineage>
</organism>